<dbReference type="GO" id="GO:0019933">
    <property type="term" value="P:cAMP-mediated signaling"/>
    <property type="evidence" value="ECO:0007669"/>
    <property type="project" value="TreeGrafter"/>
</dbReference>
<comment type="similarity">
    <text evidence="2 5">Belongs to the CAP family.</text>
</comment>
<dbReference type="InterPro" id="IPR001837">
    <property type="entry name" value="Adenylate_cyclase-assoc_CAP"/>
</dbReference>
<dbReference type="PANTHER" id="PTHR10652:SF0">
    <property type="entry name" value="ADENYLYL CYCLASE-ASSOCIATED PROTEIN"/>
    <property type="match status" value="1"/>
</dbReference>
<dbReference type="SUPFAM" id="SSF69340">
    <property type="entry name" value="C-terminal domain of adenylylcyclase associated protein"/>
    <property type="match status" value="1"/>
</dbReference>
<dbReference type="PROSITE" id="PS01089">
    <property type="entry name" value="CAP_2"/>
    <property type="match status" value="1"/>
</dbReference>
<dbReference type="InterPro" id="IPR013992">
    <property type="entry name" value="Adenylate_cyclase-assoc_CAP_N"/>
</dbReference>
<dbReference type="GO" id="GO:0008179">
    <property type="term" value="F:adenylate cyclase binding"/>
    <property type="evidence" value="ECO:0007669"/>
    <property type="project" value="TreeGrafter"/>
</dbReference>
<evidence type="ECO:0000256" key="6">
    <source>
        <dbReference type="SAM" id="MobiDB-lite"/>
    </source>
</evidence>
<dbReference type="InterPro" id="IPR028417">
    <property type="entry name" value="CAP_CS_C"/>
</dbReference>
<sequence>MENIEMTEMMEKKKETEKTEVMKKVEEMKETEKTEETEKRVKTEKAKETEKTEEIKKTEETEKTGETEKTKETKKTKETEKTGKAEETVIESASPAHPATEAPSRQQGEKDDGSEAKPDSVSTKKAEINKADVNIGDTEEKSSSGTSEEETVHEIDKRDNVVEKEANLTEEEAASLSGSATKECEQMAEKVCPYDEGQSVNNEVEFDVPVGDQAESDMIAMKIPICPAKTNLYCSSGYIERTIDDGLDDEGDDSVFEACPSENDAANKAQSVGPLSDWITQQHDLLEKNGEHVRGGCSGMQEPPATPVARDELALRRHRFFSELLQVAQNTEHRVRFDPLGPRVHTGCSEIGDREEYLEQLVNRLENVTRRLEKVPVPLSVQTQETSVQVPSPKSTPAKSNSPTEDPPTQGSPTKESPRSSPDPVCSIEQIIPQQPISMSVIGYEDLLAGPVKEYLALSQKIGGDVAAHSNLVEKAFHFQLQFIHTAASRAAPASQSEHMALLQPMSAQIQQIQEFREKNRGSPFFNHLSAISESIPALGWVAVTPTPAPYVKEMNDAGQFYTNRVLKDWKEKDKIHIDWCKAWVQTLTDLQQYVRQHHTTGLVWGKTGTAPAGIPPPPPPSMPIGDIPLPMVNDDRSALFAQINQGEDITKNLKKVTSEMQTHKNPSLRSGPAPFKAPIIASVTPMKTVLSANAPIDKPSVFTRDGKKWLVEYQKGENLVVDNVEMNNVVYMFRCQDSTLTVKGKVNSVVMDSCRKSSVVFDSLVSSIEFVNCQSVQMQVLGKVPTISIDKTDGCQMYLSAESLNVELITSKSSEMNVMVPKTNGDYAEYPVPEQFKTTISQNGLNTTAVDSLG</sequence>
<comment type="subcellular location">
    <subcellularLocation>
        <location evidence="1">Cell membrane</location>
        <topology evidence="1">Peripheral membrane protein</topology>
    </subcellularLocation>
</comment>
<dbReference type="InterPro" id="IPR016098">
    <property type="entry name" value="CAP/MinC_C"/>
</dbReference>
<feature type="compositionally biased region" description="Basic and acidic residues" evidence="6">
    <location>
        <begin position="9"/>
        <end position="87"/>
    </location>
</feature>
<keyword evidence="9" id="KW-1185">Reference proteome</keyword>
<feature type="domain" description="WH2" evidence="7">
    <location>
        <begin position="636"/>
        <end position="657"/>
    </location>
</feature>
<dbReference type="InterPro" id="IPR006599">
    <property type="entry name" value="CARP_motif"/>
</dbReference>
<dbReference type="InterPro" id="IPR036222">
    <property type="entry name" value="CAP_N_sf"/>
</dbReference>
<evidence type="ECO:0000259" key="7">
    <source>
        <dbReference type="PROSITE" id="PS51082"/>
    </source>
</evidence>
<evidence type="ECO:0000259" key="8">
    <source>
        <dbReference type="PROSITE" id="PS51329"/>
    </source>
</evidence>
<dbReference type="InterPro" id="IPR018106">
    <property type="entry name" value="CAP_CS_N"/>
</dbReference>
<dbReference type="RefSeq" id="XP_014489255.1">
    <property type="nucleotide sequence ID" value="XM_014633769.1"/>
</dbReference>
<dbReference type="PANTHER" id="PTHR10652">
    <property type="entry name" value="ADENYLYL CYCLASE-ASSOCIATED PROTEIN"/>
    <property type="match status" value="1"/>
</dbReference>
<dbReference type="FunFam" id="1.25.40.330:FF:000001">
    <property type="entry name" value="Adenylyl cyclase-associated protein"/>
    <property type="match status" value="1"/>
</dbReference>
<dbReference type="AlphaFoldDB" id="A0A6P3YDW7"/>
<feature type="domain" description="C-CAP/cofactor C-like" evidence="8">
    <location>
        <begin position="696"/>
        <end position="833"/>
    </location>
</feature>
<gene>
    <name evidence="10" type="primary">LOC106752224</name>
</gene>
<dbReference type="FunFam" id="2.160.20.70:FF:000001">
    <property type="entry name" value="Adenylyl cyclase-associated protein"/>
    <property type="match status" value="1"/>
</dbReference>
<dbReference type="InterPro" id="IPR017901">
    <property type="entry name" value="C-CAP_CF_C-like"/>
</dbReference>
<dbReference type="Pfam" id="PF08603">
    <property type="entry name" value="CAP_C"/>
    <property type="match status" value="1"/>
</dbReference>
<dbReference type="InterPro" id="IPR053950">
    <property type="entry name" value="CAP_N"/>
</dbReference>
<dbReference type="PROSITE" id="PS01088">
    <property type="entry name" value="CAP_1"/>
    <property type="match status" value="1"/>
</dbReference>
<dbReference type="GO" id="GO:0007015">
    <property type="term" value="P:actin filament organization"/>
    <property type="evidence" value="ECO:0007669"/>
    <property type="project" value="TreeGrafter"/>
</dbReference>
<dbReference type="Gene3D" id="2.160.20.70">
    <property type="match status" value="1"/>
</dbReference>
<dbReference type="InterPro" id="IPR003124">
    <property type="entry name" value="WH2_dom"/>
</dbReference>
<dbReference type="Pfam" id="PF01213">
    <property type="entry name" value="CAP_N-CM"/>
    <property type="match status" value="1"/>
</dbReference>
<dbReference type="PROSITE" id="PS51082">
    <property type="entry name" value="WH2"/>
    <property type="match status" value="1"/>
</dbReference>
<dbReference type="GO" id="GO:0005886">
    <property type="term" value="C:plasma membrane"/>
    <property type="evidence" value="ECO:0007669"/>
    <property type="project" value="UniProtKB-SubCell"/>
</dbReference>
<reference evidence="10" key="1">
    <citation type="submission" date="2025-08" db="UniProtKB">
        <authorList>
            <consortium name="RefSeq"/>
        </authorList>
    </citation>
    <scope>IDENTIFICATION</scope>
</reference>
<dbReference type="Pfam" id="PF21938">
    <property type="entry name" value="CAP_N"/>
    <property type="match status" value="1"/>
</dbReference>
<name>A0A6P3YDW7_DINQU</name>
<dbReference type="GO" id="GO:0003779">
    <property type="term" value="F:actin binding"/>
    <property type="evidence" value="ECO:0007669"/>
    <property type="project" value="InterPro"/>
</dbReference>
<feature type="region of interest" description="Disordered" evidence="6">
    <location>
        <begin position="380"/>
        <end position="426"/>
    </location>
</feature>
<organism evidence="9 10">
    <name type="scientific">Dinoponera quadriceps</name>
    <name type="common">South American ant</name>
    <dbReference type="NCBI Taxonomy" id="609295"/>
    <lineage>
        <taxon>Eukaryota</taxon>
        <taxon>Metazoa</taxon>
        <taxon>Ecdysozoa</taxon>
        <taxon>Arthropoda</taxon>
        <taxon>Hexapoda</taxon>
        <taxon>Insecta</taxon>
        <taxon>Pterygota</taxon>
        <taxon>Neoptera</taxon>
        <taxon>Endopterygota</taxon>
        <taxon>Hymenoptera</taxon>
        <taxon>Apocrita</taxon>
        <taxon>Aculeata</taxon>
        <taxon>Formicoidea</taxon>
        <taxon>Formicidae</taxon>
        <taxon>Ponerinae</taxon>
        <taxon>Ponerini</taxon>
        <taxon>Dinoponera</taxon>
    </lineage>
</organism>
<dbReference type="GO" id="GO:0005737">
    <property type="term" value="C:cytoplasm"/>
    <property type="evidence" value="ECO:0007669"/>
    <property type="project" value="TreeGrafter"/>
</dbReference>
<evidence type="ECO:0000256" key="5">
    <source>
        <dbReference type="RuleBase" id="RU000647"/>
    </source>
</evidence>
<dbReference type="Proteomes" id="UP000515204">
    <property type="component" value="Unplaced"/>
</dbReference>
<dbReference type="OrthoDB" id="1601at2759"/>
<protein>
    <recommendedName>
        <fullName evidence="5">Adenylyl cyclase-associated protein</fullName>
    </recommendedName>
</protein>
<keyword evidence="3" id="KW-1003">Cell membrane</keyword>
<dbReference type="InterPro" id="IPR013912">
    <property type="entry name" value="Adenylate_cyclase-assoc_CAP_C"/>
</dbReference>
<evidence type="ECO:0000313" key="9">
    <source>
        <dbReference type="Proteomes" id="UP000515204"/>
    </source>
</evidence>
<feature type="compositionally biased region" description="Basic and acidic residues" evidence="6">
    <location>
        <begin position="107"/>
        <end position="130"/>
    </location>
</feature>
<dbReference type="SUPFAM" id="SSF101278">
    <property type="entry name" value="N-terminal domain of adenylylcyclase associated protein, CAP"/>
    <property type="match status" value="1"/>
</dbReference>
<dbReference type="GeneID" id="106752224"/>
<evidence type="ECO:0000256" key="2">
    <source>
        <dbReference type="ARBA" id="ARBA00007659"/>
    </source>
</evidence>
<dbReference type="CTD" id="45233"/>
<evidence type="ECO:0000256" key="3">
    <source>
        <dbReference type="ARBA" id="ARBA00022475"/>
    </source>
</evidence>
<keyword evidence="4" id="KW-0472">Membrane</keyword>
<proteinExistence type="inferred from homology"/>
<evidence type="ECO:0000313" key="10">
    <source>
        <dbReference type="RefSeq" id="XP_014489255.1"/>
    </source>
</evidence>
<evidence type="ECO:0000256" key="1">
    <source>
        <dbReference type="ARBA" id="ARBA00004202"/>
    </source>
</evidence>
<evidence type="ECO:0000256" key="4">
    <source>
        <dbReference type="ARBA" id="ARBA00023136"/>
    </source>
</evidence>
<feature type="region of interest" description="Disordered" evidence="6">
    <location>
        <begin position="1"/>
        <end position="181"/>
    </location>
</feature>
<dbReference type="PROSITE" id="PS51329">
    <property type="entry name" value="C_CAP_COFACTOR_C"/>
    <property type="match status" value="1"/>
</dbReference>
<dbReference type="SMART" id="SM00673">
    <property type="entry name" value="CARP"/>
    <property type="match status" value="2"/>
</dbReference>
<dbReference type="KEGG" id="dqu:106752224"/>
<feature type="compositionally biased region" description="Polar residues" evidence="6">
    <location>
        <begin position="380"/>
        <end position="415"/>
    </location>
</feature>
<dbReference type="Gene3D" id="1.25.40.330">
    <property type="entry name" value="Adenylate cyclase-associated CAP, N-terminal domain"/>
    <property type="match status" value="1"/>
</dbReference>
<dbReference type="InterPro" id="IPR036223">
    <property type="entry name" value="CAP_C_sf"/>
</dbReference>
<accession>A0A6P3YDW7</accession>
<feature type="compositionally biased region" description="Basic and acidic residues" evidence="6">
    <location>
        <begin position="150"/>
        <end position="167"/>
    </location>
</feature>
<dbReference type="GO" id="GO:0000902">
    <property type="term" value="P:cell morphogenesis"/>
    <property type="evidence" value="ECO:0007669"/>
    <property type="project" value="TreeGrafter"/>
</dbReference>